<evidence type="ECO:0000256" key="7">
    <source>
        <dbReference type="PROSITE-ProRule" id="PRU00898"/>
    </source>
</evidence>
<dbReference type="CDD" id="cd19176">
    <property type="entry name" value="SET_SETD3"/>
    <property type="match status" value="1"/>
</dbReference>
<dbReference type="KEGG" id="dpp:DICPUDRAFT_57488"/>
<dbReference type="InterPro" id="IPR025785">
    <property type="entry name" value="SETD3"/>
</dbReference>
<dbReference type="EC" id="2.1.1.85" evidence="7"/>
<dbReference type="GO" id="GO:0042800">
    <property type="term" value="F:histone H3K4 methyltransferase activity"/>
    <property type="evidence" value="ECO:0000318"/>
    <property type="project" value="GO_Central"/>
</dbReference>
<name>F0ZW91_DICPU</name>
<gene>
    <name evidence="10" type="ORF">DICPUDRAFT_57488</name>
</gene>
<evidence type="ECO:0000256" key="6">
    <source>
        <dbReference type="ARBA" id="ARBA00023203"/>
    </source>
</evidence>
<dbReference type="PANTHER" id="PTHR13271">
    <property type="entry name" value="UNCHARACTERIZED PUTATIVE METHYLTRANSFERASE"/>
    <property type="match status" value="1"/>
</dbReference>
<dbReference type="VEuPathDB" id="AmoebaDB:DICPUDRAFT_57488"/>
<dbReference type="PROSITE" id="PS50280">
    <property type="entry name" value="SET"/>
    <property type="match status" value="1"/>
</dbReference>
<comment type="similarity">
    <text evidence="7">Belongs to the class V-like SAM-binding methyltransferase superfamily. SETD3 actin-histidine methyltransferase family.</text>
</comment>
<feature type="compositionally biased region" description="Basic residues" evidence="8">
    <location>
        <begin position="517"/>
        <end position="540"/>
    </location>
</feature>
<dbReference type="GO" id="GO:0046975">
    <property type="term" value="F:histone H3K36 methyltransferase activity"/>
    <property type="evidence" value="ECO:0000318"/>
    <property type="project" value="GO_Central"/>
</dbReference>
<dbReference type="FunFam" id="3.90.1420.10:FF:000024">
    <property type="entry name" value="Putative countin receptor Cnr9"/>
    <property type="match status" value="1"/>
</dbReference>
<evidence type="ECO:0000259" key="9">
    <source>
        <dbReference type="PROSITE" id="PS50280"/>
    </source>
</evidence>
<sequence>MIKTLASIKQQIEKINEHDKETGYNITINDFKKSLDLFDGLKKLQQTLTTQKQKTGKQIAVKQETDQQLVSNFMEWLKNSGFDETKSKVKIGRNLAEGSGLVSTCDIKEGEEFLEIPEKLFIDIMTALKSFGQSGYDILLRDNLIRRVPNLVLALYLIKESTNPDSSIAPYLKVLPKTYSTIGYWGIEDFKQLEGSPVFQTAVNYTRGSMRQYCYFYQLFDNNPGILQTSNFTYEAFIWAVATVQSRQNPVGGGQEMALIPFWDFCNHSSHGGKITTFIDPVKHVLTCSAAKSYKKGEQVYMYYGPRPNSQFYLFQGFSLKTNLNDDYSFDMDLDNEDDRDIAHDKIHILEERCGLRVGQTVSLSQNPSSEKLPAEIIPFYRIAALSPEETKKLAPPQEEGHHHHHQGPMDMKPEAFNIISEENEKKAFKLLLDSLKARLSGYPTTLAQDEQEMKNNPTTQRRYVLYILINEKKILERNIKYVEQLIEKGVMNAELKKIEFSEEESCGDDHGDHGHSHAGGHNHSHGGHGHSHGGHGHKH</sequence>
<evidence type="ECO:0000256" key="3">
    <source>
        <dbReference type="ARBA" id="ARBA00022603"/>
    </source>
</evidence>
<dbReference type="STRING" id="5786.F0ZW91"/>
<dbReference type="OMA" id="MVPVFDM"/>
<dbReference type="SUPFAM" id="SSF82199">
    <property type="entry name" value="SET domain"/>
    <property type="match status" value="1"/>
</dbReference>
<comment type="subcellular location">
    <subcellularLocation>
        <location evidence="1">Cytoplasm</location>
    </subcellularLocation>
</comment>
<organism evidence="10 11">
    <name type="scientific">Dictyostelium purpureum</name>
    <name type="common">Slime mold</name>
    <dbReference type="NCBI Taxonomy" id="5786"/>
    <lineage>
        <taxon>Eukaryota</taxon>
        <taxon>Amoebozoa</taxon>
        <taxon>Evosea</taxon>
        <taxon>Eumycetozoa</taxon>
        <taxon>Dictyostelia</taxon>
        <taxon>Dictyosteliales</taxon>
        <taxon>Dictyosteliaceae</taxon>
        <taxon>Dictyostelium</taxon>
    </lineage>
</organism>
<dbReference type="GO" id="GO:0032259">
    <property type="term" value="P:methylation"/>
    <property type="evidence" value="ECO:0007669"/>
    <property type="project" value="UniProtKB-KW"/>
</dbReference>
<dbReference type="EMBL" id="GL871230">
    <property type="protein sequence ID" value="EGC31794.1"/>
    <property type="molecule type" value="Genomic_DNA"/>
</dbReference>
<reference evidence="11" key="1">
    <citation type="journal article" date="2011" name="Genome Biol.">
        <title>Comparative genomics of the social amoebae Dictyostelium discoideum and Dictyostelium purpureum.</title>
        <authorList>
            <consortium name="US DOE Joint Genome Institute (JGI-PGF)"/>
            <person name="Sucgang R."/>
            <person name="Kuo A."/>
            <person name="Tian X."/>
            <person name="Salerno W."/>
            <person name="Parikh A."/>
            <person name="Feasley C.L."/>
            <person name="Dalin E."/>
            <person name="Tu H."/>
            <person name="Huang E."/>
            <person name="Barry K."/>
            <person name="Lindquist E."/>
            <person name="Shapiro H."/>
            <person name="Bruce D."/>
            <person name="Schmutz J."/>
            <person name="Salamov A."/>
            <person name="Fey P."/>
            <person name="Gaudet P."/>
            <person name="Anjard C."/>
            <person name="Babu M.M."/>
            <person name="Basu S."/>
            <person name="Bushmanova Y."/>
            <person name="van der Wel H."/>
            <person name="Katoh-Kurasawa M."/>
            <person name="Dinh C."/>
            <person name="Coutinho P.M."/>
            <person name="Saito T."/>
            <person name="Elias M."/>
            <person name="Schaap P."/>
            <person name="Kay R.R."/>
            <person name="Henrissat B."/>
            <person name="Eichinger L."/>
            <person name="Rivero F."/>
            <person name="Putnam N.H."/>
            <person name="West C.M."/>
            <person name="Loomis W.F."/>
            <person name="Chisholm R.L."/>
            <person name="Shaulsky G."/>
            <person name="Strassmann J.E."/>
            <person name="Queller D.C."/>
            <person name="Kuspa A."/>
            <person name="Grigoriev I.V."/>
        </authorList>
    </citation>
    <scope>NUCLEOTIDE SEQUENCE [LARGE SCALE GENOMIC DNA]</scope>
    <source>
        <strain evidence="11">QSDP1</strain>
    </source>
</reference>
<evidence type="ECO:0000256" key="8">
    <source>
        <dbReference type="SAM" id="MobiDB-lite"/>
    </source>
</evidence>
<dbReference type="InterPro" id="IPR050600">
    <property type="entry name" value="SETD3_SETD6_MTase"/>
</dbReference>
<dbReference type="Gene3D" id="3.90.1410.10">
    <property type="entry name" value="set domain protein methyltransferase, domain 1"/>
    <property type="match status" value="1"/>
</dbReference>
<dbReference type="PROSITE" id="PS51565">
    <property type="entry name" value="SAM_MT85_SETD3"/>
    <property type="match status" value="1"/>
</dbReference>
<keyword evidence="4 7" id="KW-0808">Transferase</keyword>
<dbReference type="AlphaFoldDB" id="F0ZW91"/>
<evidence type="ECO:0000313" key="11">
    <source>
        <dbReference type="Proteomes" id="UP000001064"/>
    </source>
</evidence>
<feature type="domain" description="SET" evidence="9">
    <location>
        <begin position="87"/>
        <end position="305"/>
    </location>
</feature>
<dbReference type="SUPFAM" id="SSF81822">
    <property type="entry name" value="RuBisCo LSMT C-terminal, substrate-binding domain"/>
    <property type="match status" value="1"/>
</dbReference>
<feature type="region of interest" description="Disordered" evidence="8">
    <location>
        <begin position="505"/>
        <end position="540"/>
    </location>
</feature>
<dbReference type="GO" id="GO:0003713">
    <property type="term" value="F:transcription coactivator activity"/>
    <property type="evidence" value="ECO:0000318"/>
    <property type="project" value="GO_Central"/>
</dbReference>
<dbReference type="Gene3D" id="3.90.1420.10">
    <property type="entry name" value="Rubisco LSMT, substrate-binding domain"/>
    <property type="match status" value="1"/>
</dbReference>
<dbReference type="InParanoid" id="F0ZW91"/>
<keyword evidence="6" id="KW-0009">Actin-binding</keyword>
<dbReference type="OrthoDB" id="441812at2759"/>
<dbReference type="RefSeq" id="XP_003291689.1">
    <property type="nucleotide sequence ID" value="XM_003291641.1"/>
</dbReference>
<dbReference type="InterPro" id="IPR044428">
    <property type="entry name" value="SETD3_SET"/>
</dbReference>
<dbReference type="Pfam" id="PF09273">
    <property type="entry name" value="Rubis-subs-bind"/>
    <property type="match status" value="1"/>
</dbReference>
<dbReference type="InterPro" id="IPR046341">
    <property type="entry name" value="SET_dom_sf"/>
</dbReference>
<keyword evidence="5 7" id="KW-0949">S-adenosyl-L-methionine</keyword>
<keyword evidence="2" id="KW-0963">Cytoplasm</keyword>
<dbReference type="InterPro" id="IPR015353">
    <property type="entry name" value="Rubisco_LSMT_subst-bd"/>
</dbReference>
<protein>
    <recommendedName>
        <fullName evidence="7">protein-histidine N-methyltransferase</fullName>
        <ecNumber evidence="7">2.1.1.85</ecNumber>
    </recommendedName>
</protein>
<keyword evidence="11" id="KW-1185">Reference proteome</keyword>
<dbReference type="GO" id="GO:0003779">
    <property type="term" value="F:actin binding"/>
    <property type="evidence" value="ECO:0007669"/>
    <property type="project" value="UniProtKB-KW"/>
</dbReference>
<dbReference type="GO" id="GO:0045944">
    <property type="term" value="P:positive regulation of transcription by RNA polymerase II"/>
    <property type="evidence" value="ECO:0000318"/>
    <property type="project" value="GO_Central"/>
</dbReference>
<dbReference type="FunCoup" id="F0ZW91">
    <property type="interactions" value="4"/>
</dbReference>
<evidence type="ECO:0000256" key="4">
    <source>
        <dbReference type="ARBA" id="ARBA00022679"/>
    </source>
</evidence>
<accession>F0ZW91</accession>
<dbReference type="GO" id="GO:0018064">
    <property type="term" value="F:protein-L-histidine N-tele-methyltransferase activity"/>
    <property type="evidence" value="ECO:0007669"/>
    <property type="project" value="UniProtKB-EC"/>
</dbReference>
<dbReference type="Proteomes" id="UP000001064">
    <property type="component" value="Unassembled WGS sequence"/>
</dbReference>
<dbReference type="InterPro" id="IPR001214">
    <property type="entry name" value="SET_dom"/>
</dbReference>
<evidence type="ECO:0000256" key="1">
    <source>
        <dbReference type="ARBA" id="ARBA00004496"/>
    </source>
</evidence>
<dbReference type="PANTHER" id="PTHR13271:SF47">
    <property type="entry name" value="ACTIN-HISTIDINE N-METHYLTRANSFERASE"/>
    <property type="match status" value="1"/>
</dbReference>
<dbReference type="InterPro" id="IPR036464">
    <property type="entry name" value="Rubisco_LSMT_subst-bd_sf"/>
</dbReference>
<evidence type="ECO:0000313" key="10">
    <source>
        <dbReference type="EMBL" id="EGC31794.1"/>
    </source>
</evidence>
<proteinExistence type="inferred from homology"/>
<dbReference type="GeneID" id="10507863"/>
<dbReference type="FunFam" id="3.90.1410.10:FF:000037">
    <property type="entry name" value="SET (Trithorax/polycomb) domain containing"/>
    <property type="match status" value="1"/>
</dbReference>
<dbReference type="Pfam" id="PF00856">
    <property type="entry name" value="SET"/>
    <property type="match status" value="1"/>
</dbReference>
<keyword evidence="3 7" id="KW-0489">Methyltransferase</keyword>
<dbReference type="eggNOG" id="KOG1337">
    <property type="taxonomic scope" value="Eukaryota"/>
</dbReference>
<comment type="catalytic activity">
    <reaction evidence="7">
        <text>L-histidyl-[protein] + S-adenosyl-L-methionine = N(tele)-methyl-L-histidyl-[protein] + S-adenosyl-L-homocysteine + H(+)</text>
        <dbReference type="Rhea" id="RHEA:19369"/>
        <dbReference type="Rhea" id="RHEA-COMP:9745"/>
        <dbReference type="Rhea" id="RHEA-COMP:11600"/>
        <dbReference type="ChEBI" id="CHEBI:15378"/>
        <dbReference type="ChEBI" id="CHEBI:16367"/>
        <dbReference type="ChEBI" id="CHEBI:29979"/>
        <dbReference type="ChEBI" id="CHEBI:57856"/>
        <dbReference type="ChEBI" id="CHEBI:59789"/>
        <dbReference type="EC" id="2.1.1.85"/>
    </reaction>
</comment>
<evidence type="ECO:0000256" key="5">
    <source>
        <dbReference type="ARBA" id="ARBA00022691"/>
    </source>
</evidence>
<dbReference type="GO" id="GO:0005737">
    <property type="term" value="C:cytoplasm"/>
    <property type="evidence" value="ECO:0007669"/>
    <property type="project" value="UniProtKB-SubCell"/>
</dbReference>
<evidence type="ECO:0000256" key="2">
    <source>
        <dbReference type="ARBA" id="ARBA00022490"/>
    </source>
</evidence>